<accession>A0AAJ1EZF0</accession>
<keyword evidence="3" id="KW-1185">Reference proteome</keyword>
<feature type="transmembrane region" description="Helical" evidence="1">
    <location>
        <begin position="140"/>
        <end position="157"/>
    </location>
</feature>
<dbReference type="RefSeq" id="WP_240592111.1">
    <property type="nucleotide sequence ID" value="NZ_JAKUDL010000007.1"/>
</dbReference>
<comment type="caution">
    <text evidence="2">The sequence shown here is derived from an EMBL/GenBank/DDBJ whole genome shotgun (WGS) entry which is preliminary data.</text>
</comment>
<dbReference type="Proteomes" id="UP001297581">
    <property type="component" value="Unassembled WGS sequence"/>
</dbReference>
<gene>
    <name evidence="2" type="ORF">MJ923_17030</name>
</gene>
<evidence type="ECO:0000313" key="3">
    <source>
        <dbReference type="Proteomes" id="UP001297581"/>
    </source>
</evidence>
<feature type="transmembrane region" description="Helical" evidence="1">
    <location>
        <begin position="88"/>
        <end position="108"/>
    </location>
</feature>
<feature type="transmembrane region" description="Helical" evidence="1">
    <location>
        <begin position="163"/>
        <end position="180"/>
    </location>
</feature>
<name>A0AAJ1EZF0_9GAMM</name>
<evidence type="ECO:0000313" key="2">
    <source>
        <dbReference type="EMBL" id="MCH4296014.1"/>
    </source>
</evidence>
<dbReference type="InterPro" id="IPR053824">
    <property type="entry name" value="DUF7010"/>
</dbReference>
<sequence length="195" mass="21794">MQQTSTVSESLDVQLQAFRQQRGLAMPLSGTFVWAVLFGLSCILPKSQLVMATFILTGSIVYLAMGISRFTGENISFKKQANPNWFETVFLASVGMSFLTFSITLVAFRENYLLLPFAVAVQSGLMWLVYGVLAGRTVAVVHAIVRTLLCTVAFLLWPEHSFTLQPLIVVLCYGFSIPLMEKHWRRRQVLSLHAA</sequence>
<proteinExistence type="predicted"/>
<keyword evidence="1" id="KW-0472">Membrane</keyword>
<dbReference type="EMBL" id="JAKUDL010000007">
    <property type="protein sequence ID" value="MCH4296014.1"/>
    <property type="molecule type" value="Genomic_DNA"/>
</dbReference>
<dbReference type="Pfam" id="PF22765">
    <property type="entry name" value="DUF7010"/>
    <property type="match status" value="1"/>
</dbReference>
<feature type="transmembrane region" description="Helical" evidence="1">
    <location>
        <begin position="114"/>
        <end position="133"/>
    </location>
</feature>
<organism evidence="2 3">
    <name type="scientific">Shewanella zhuhaiensis</name>
    <dbReference type="NCBI Taxonomy" id="2919576"/>
    <lineage>
        <taxon>Bacteria</taxon>
        <taxon>Pseudomonadati</taxon>
        <taxon>Pseudomonadota</taxon>
        <taxon>Gammaproteobacteria</taxon>
        <taxon>Alteromonadales</taxon>
        <taxon>Shewanellaceae</taxon>
        <taxon>Shewanella</taxon>
    </lineage>
</organism>
<protein>
    <submittedName>
        <fullName evidence="2">Uncharacterized protein</fullName>
    </submittedName>
</protein>
<keyword evidence="1" id="KW-1133">Transmembrane helix</keyword>
<feature type="transmembrane region" description="Helical" evidence="1">
    <location>
        <begin position="49"/>
        <end position="67"/>
    </location>
</feature>
<reference evidence="2 3" key="1">
    <citation type="submission" date="2022-02" db="EMBL/GenBank/DDBJ databases">
        <title>The genome sequence of Shewanella sp. 3B26.</title>
        <authorList>
            <person name="Du J."/>
        </authorList>
    </citation>
    <scope>NUCLEOTIDE SEQUENCE [LARGE SCALE GENOMIC DNA]</scope>
    <source>
        <strain evidence="2 3">3B26</strain>
    </source>
</reference>
<evidence type="ECO:0000256" key="1">
    <source>
        <dbReference type="SAM" id="Phobius"/>
    </source>
</evidence>
<keyword evidence="1" id="KW-0812">Transmembrane</keyword>
<feature type="transmembrane region" description="Helical" evidence="1">
    <location>
        <begin position="24"/>
        <end position="43"/>
    </location>
</feature>
<dbReference type="AlphaFoldDB" id="A0AAJ1EZF0"/>